<name>A0ABP0MVA7_9DINO</name>
<dbReference type="InterPro" id="IPR035901">
    <property type="entry name" value="GIY-YIG_endonuc_sf"/>
</dbReference>
<accession>A0ABP0MVA7</accession>
<dbReference type="Proteomes" id="UP001642464">
    <property type="component" value="Unassembled WGS sequence"/>
</dbReference>
<dbReference type="CDD" id="cd10455">
    <property type="entry name" value="GIY-YIG_SLX1"/>
    <property type="match status" value="1"/>
</dbReference>
<dbReference type="PANTHER" id="PTHR20208:SF13">
    <property type="entry name" value="STRUCTURE-SPECIFIC ENDONUCLEASE SUBUNIT SLX1"/>
    <property type="match status" value="1"/>
</dbReference>
<proteinExistence type="predicted"/>
<dbReference type="Gene3D" id="3.40.1440.10">
    <property type="entry name" value="GIY-YIG endonuclease"/>
    <property type="match status" value="1"/>
</dbReference>
<comment type="caution">
    <text evidence="2">The sequence shown here is derived from an EMBL/GenBank/DDBJ whole genome shotgun (WGS) entry which is preliminary data.</text>
</comment>
<reference evidence="2 3" key="1">
    <citation type="submission" date="2024-02" db="EMBL/GenBank/DDBJ databases">
        <authorList>
            <person name="Chen Y."/>
            <person name="Shah S."/>
            <person name="Dougan E. K."/>
            <person name="Thang M."/>
            <person name="Chan C."/>
        </authorList>
    </citation>
    <scope>NUCLEOTIDE SEQUENCE [LARGE SCALE GENOMIC DNA]</scope>
</reference>
<keyword evidence="2" id="KW-0255">Endonuclease</keyword>
<organism evidence="2 3">
    <name type="scientific">Durusdinium trenchii</name>
    <dbReference type="NCBI Taxonomy" id="1381693"/>
    <lineage>
        <taxon>Eukaryota</taxon>
        <taxon>Sar</taxon>
        <taxon>Alveolata</taxon>
        <taxon>Dinophyceae</taxon>
        <taxon>Suessiales</taxon>
        <taxon>Symbiodiniaceae</taxon>
        <taxon>Durusdinium</taxon>
    </lineage>
</organism>
<dbReference type="EMBL" id="CAXAMM010024335">
    <property type="protein sequence ID" value="CAK9055053.1"/>
    <property type="molecule type" value="Genomic_DNA"/>
</dbReference>
<sequence>MLSRLGSLLAFAMVKEGLHLRGKPAACPRRSQAVVEVSSGESDEVAADQQGEDGGFCCYLLASVTRRRAYTGITTDLSRRLRQHNGELRGGAKATRAGGPWQVVCVVQGFPSKVDACQFEWRAKRQIAVQSKKLIPMQGGLERRCANLLRVLCLDRWTKESRPAAEMPLQVTWFGGAPWQSTAELPTYITIKCVEGNFEAKRPKRQREDSKEFSEKSLLPAQLARGFSMIWELLHIAKMCDRQSSFLSNLILIKFW</sequence>
<dbReference type="PANTHER" id="PTHR20208">
    <property type="entry name" value="STRUCTURE-SPECIFIC ENDONUCLEASE SUBUNIT SLX1"/>
    <property type="match status" value="1"/>
</dbReference>
<dbReference type="Pfam" id="PF01541">
    <property type="entry name" value="GIY-YIG"/>
    <property type="match status" value="1"/>
</dbReference>
<dbReference type="PROSITE" id="PS50164">
    <property type="entry name" value="GIY_YIG"/>
    <property type="match status" value="1"/>
</dbReference>
<gene>
    <name evidence="2" type="ORF">SCF082_LOCUS29820</name>
</gene>
<keyword evidence="2" id="KW-0540">Nuclease</keyword>
<dbReference type="SUPFAM" id="SSF82771">
    <property type="entry name" value="GIY-YIG endonuclease"/>
    <property type="match status" value="1"/>
</dbReference>
<protein>
    <submittedName>
        <fullName evidence="2">Structure-specific endonuclease subunit slx1</fullName>
    </submittedName>
</protein>
<dbReference type="InterPro" id="IPR000305">
    <property type="entry name" value="GIY-YIG_endonuc"/>
</dbReference>
<feature type="domain" description="GIY-YIG" evidence="1">
    <location>
        <begin position="54"/>
        <end position="135"/>
    </location>
</feature>
<dbReference type="GO" id="GO:0004519">
    <property type="term" value="F:endonuclease activity"/>
    <property type="evidence" value="ECO:0007669"/>
    <property type="project" value="UniProtKB-KW"/>
</dbReference>
<evidence type="ECO:0000259" key="1">
    <source>
        <dbReference type="PROSITE" id="PS50164"/>
    </source>
</evidence>
<keyword evidence="3" id="KW-1185">Reference proteome</keyword>
<evidence type="ECO:0000313" key="2">
    <source>
        <dbReference type="EMBL" id="CAK9055053.1"/>
    </source>
</evidence>
<dbReference type="InterPro" id="IPR050381">
    <property type="entry name" value="SLX1_endonuclease"/>
</dbReference>
<evidence type="ECO:0000313" key="3">
    <source>
        <dbReference type="Proteomes" id="UP001642464"/>
    </source>
</evidence>
<keyword evidence="2" id="KW-0378">Hydrolase</keyword>